<evidence type="ECO:0000256" key="1">
    <source>
        <dbReference type="ARBA" id="ARBA00022628"/>
    </source>
</evidence>
<feature type="compositionally biased region" description="Basic and acidic residues" evidence="6">
    <location>
        <begin position="241"/>
        <end position="264"/>
    </location>
</feature>
<dbReference type="RefSeq" id="WP_108958911.1">
    <property type="nucleotide sequence ID" value="NZ_BFAZ01000005.1"/>
</dbReference>
<evidence type="ECO:0000313" key="8">
    <source>
        <dbReference type="Proteomes" id="UP000245206"/>
    </source>
</evidence>
<feature type="region of interest" description="Disordered" evidence="6">
    <location>
        <begin position="239"/>
        <end position="264"/>
    </location>
</feature>
<comment type="cofactor">
    <cofactor evidence="5">
        <name>adenosylcob(III)alamin</name>
        <dbReference type="ChEBI" id="CHEBI:18408"/>
    </cofactor>
    <text evidence="5">Binds between the large and small subunits.</text>
</comment>
<keyword evidence="3 5" id="KW-0170">Cobalt</keyword>
<dbReference type="GO" id="GO:0046336">
    <property type="term" value="P:ethanolamine catabolic process"/>
    <property type="evidence" value="ECO:0007669"/>
    <property type="project" value="UniProtKB-UniRule"/>
</dbReference>
<dbReference type="InterPro" id="IPR042255">
    <property type="entry name" value="EutC_N"/>
</dbReference>
<dbReference type="GO" id="GO:0031471">
    <property type="term" value="C:ethanolamine degradation polyhedral organelle"/>
    <property type="evidence" value="ECO:0007669"/>
    <property type="project" value="UniProtKB-UniRule"/>
</dbReference>
<dbReference type="GO" id="GO:0008851">
    <property type="term" value="F:ethanolamine ammonia-lyase activity"/>
    <property type="evidence" value="ECO:0007669"/>
    <property type="project" value="UniProtKB-UniRule"/>
</dbReference>
<accession>A0A2P2DAW3</accession>
<dbReference type="PANTHER" id="PTHR39330:SF1">
    <property type="entry name" value="ETHANOLAMINE AMMONIA-LYASE SMALL SUBUNIT"/>
    <property type="match status" value="1"/>
</dbReference>
<dbReference type="EC" id="4.3.1.7" evidence="5"/>
<dbReference type="OrthoDB" id="114248at2"/>
<comment type="subunit">
    <text evidence="5">The basic unit is a heterodimer which dimerizes to form tetramers. The heterotetramers trimerize; 6 large subunits form a core ring with 6 small subunits projecting outwards.</text>
</comment>
<feature type="binding site" evidence="5">
    <location>
        <position position="203"/>
    </location>
    <ligand>
        <name>adenosylcob(III)alamin</name>
        <dbReference type="ChEBI" id="CHEBI:18408"/>
    </ligand>
</feature>
<dbReference type="Pfam" id="PF05985">
    <property type="entry name" value="EutC"/>
    <property type="match status" value="1"/>
</dbReference>
<evidence type="ECO:0000256" key="2">
    <source>
        <dbReference type="ARBA" id="ARBA00023239"/>
    </source>
</evidence>
<protein>
    <recommendedName>
        <fullName evidence="5">Ethanolamine ammonia-lyase small subunit</fullName>
        <shortName evidence="5">EAL small subunit</shortName>
        <ecNumber evidence="5">4.3.1.7</ecNumber>
    </recommendedName>
</protein>
<dbReference type="EMBL" id="BFAZ01000005">
    <property type="protein sequence ID" value="GBF41759.1"/>
    <property type="molecule type" value="Genomic_DNA"/>
</dbReference>
<reference evidence="8" key="1">
    <citation type="journal article" date="2019" name="Microbiol. Immunol.">
        <title>Molecular and phenotypic characterization of Leptospira johnsonii sp. nov., Leptospira ellinghausenii sp. nov. and Leptospira ryugenii sp. nov. isolated from soil and water in Japan.</title>
        <authorList>
            <person name="Masuzawa T."/>
            <person name="Saito M."/>
            <person name="Nakao R."/>
            <person name="Nikaido Y."/>
            <person name="Matsumoto M."/>
            <person name="Ogawa M."/>
            <person name="Yokoyama M."/>
            <person name="Hidaka Y."/>
            <person name="Tomita J."/>
            <person name="Sakakibara K."/>
            <person name="Suzuki K."/>
            <person name="Yasuda S."/>
            <person name="Sato H."/>
            <person name="Yamaguchi M."/>
            <person name="Yoshida S.I."/>
            <person name="Koizumi N."/>
            <person name="Kawamura Y."/>
        </authorList>
    </citation>
    <scope>NUCLEOTIDE SEQUENCE [LARGE SCALE GENOMIC DNA]</scope>
    <source>
        <strain evidence="8">E18</strain>
    </source>
</reference>
<dbReference type="GO" id="GO:0009350">
    <property type="term" value="C:ethanolamine ammonia-lyase complex"/>
    <property type="evidence" value="ECO:0007669"/>
    <property type="project" value="UniProtKB-UniRule"/>
</dbReference>
<keyword evidence="1 5" id="KW-0846">Cobalamin</keyword>
<sequence length="264" mass="29850">MSNLDRWKQFTQARIGLGRFGASISTKDMLKFRMDHAKAKDAVVQEPSWDPIFDKLKSISKLYGIQHQFVKSRVTSKQEYLLRPDLGRRLSEESILKLDSMEKGYDLGIVCVDGLSAKAIDENLLLFLEGFLSKIEFLHLKLAPLVVAQWGRVAIGDEISEILQSKICLVIIGERPGLSSSDSLGLYLTYEPKIGKTDETRNCISNVRPLGFPLPLACDKTIYLIQESISQKRSGVLLKDQMPKPKQSIDMKEDLSKLKSFREE</sequence>
<dbReference type="AlphaFoldDB" id="A0A2P2DAW3"/>
<proteinExistence type="inferred from homology"/>
<comment type="function">
    <text evidence="5">Catalyzes the deamination of various vicinal amino-alcohols to oxo compounds. Allows this organism to utilize ethanolamine as the sole source of nitrogen and carbon in the presence of external vitamin B12.</text>
</comment>
<evidence type="ECO:0000256" key="6">
    <source>
        <dbReference type="SAM" id="MobiDB-lite"/>
    </source>
</evidence>
<evidence type="ECO:0000256" key="5">
    <source>
        <dbReference type="HAMAP-Rule" id="MF_00601"/>
    </source>
</evidence>
<dbReference type="Gene3D" id="3.40.50.11240">
    <property type="entry name" value="Ethanolamine ammonia-lyase light chain (EutC)"/>
    <property type="match status" value="1"/>
</dbReference>
<name>A0A2P2DAW3_9LEPT</name>
<keyword evidence="8" id="KW-1185">Reference proteome</keyword>
<dbReference type="Proteomes" id="UP000245206">
    <property type="component" value="Unassembled WGS sequence"/>
</dbReference>
<comment type="caution">
    <text evidence="7">The sequence shown here is derived from an EMBL/GenBank/DDBJ whole genome shotgun (WGS) entry which is preliminary data.</text>
</comment>
<evidence type="ECO:0000256" key="4">
    <source>
        <dbReference type="ARBA" id="ARBA00024446"/>
    </source>
</evidence>
<dbReference type="NCBIfam" id="NF003971">
    <property type="entry name" value="PRK05465.1"/>
    <property type="match status" value="1"/>
</dbReference>
<dbReference type="InterPro" id="IPR009246">
    <property type="entry name" value="EutC"/>
</dbReference>
<comment type="pathway">
    <text evidence="5">Amine and polyamine degradation; ethanolamine degradation.</text>
</comment>
<feature type="binding site" evidence="5">
    <location>
        <position position="153"/>
    </location>
    <ligand>
        <name>adenosylcob(III)alamin</name>
        <dbReference type="ChEBI" id="CHEBI:18408"/>
    </ligand>
</feature>
<comment type="catalytic activity">
    <reaction evidence="5">
        <text>ethanolamine = acetaldehyde + NH4(+)</text>
        <dbReference type="Rhea" id="RHEA:15313"/>
        <dbReference type="ChEBI" id="CHEBI:15343"/>
        <dbReference type="ChEBI" id="CHEBI:28938"/>
        <dbReference type="ChEBI" id="CHEBI:57603"/>
        <dbReference type="EC" id="4.3.1.7"/>
    </reaction>
</comment>
<comment type="subcellular location">
    <subcellularLocation>
        <location evidence="5">Bacterial microcompartment</location>
    </subcellularLocation>
</comment>
<comment type="similarity">
    <text evidence="5">Belongs to the EutC family.</text>
</comment>
<feature type="binding site" evidence="5">
    <location>
        <position position="174"/>
    </location>
    <ligand>
        <name>adenosylcob(III)alamin</name>
        <dbReference type="ChEBI" id="CHEBI:18408"/>
    </ligand>
</feature>
<dbReference type="Gene3D" id="1.10.30.40">
    <property type="entry name" value="Ethanolamine ammonia-lyase light chain (EutC), N-terminal domain"/>
    <property type="match status" value="1"/>
</dbReference>
<keyword evidence="4 5" id="KW-1283">Bacterial microcompartment</keyword>
<dbReference type="HAMAP" id="MF_00601">
    <property type="entry name" value="EutC"/>
    <property type="match status" value="1"/>
</dbReference>
<evidence type="ECO:0000256" key="3">
    <source>
        <dbReference type="ARBA" id="ARBA00023285"/>
    </source>
</evidence>
<gene>
    <name evidence="5 7" type="primary">eutC</name>
    <name evidence="7" type="ORF">LPTSP2_10400</name>
</gene>
<dbReference type="InterPro" id="IPR042251">
    <property type="entry name" value="EutC_C"/>
</dbReference>
<dbReference type="PANTHER" id="PTHR39330">
    <property type="entry name" value="ETHANOLAMINE AMMONIA-LYASE LIGHT CHAIN"/>
    <property type="match status" value="1"/>
</dbReference>
<organism evidence="7 8">
    <name type="scientific">Leptospira ellinghausenii</name>
    <dbReference type="NCBI Taxonomy" id="1917822"/>
    <lineage>
        <taxon>Bacteria</taxon>
        <taxon>Pseudomonadati</taxon>
        <taxon>Spirochaetota</taxon>
        <taxon>Spirochaetia</taxon>
        <taxon>Leptospirales</taxon>
        <taxon>Leptospiraceae</taxon>
        <taxon>Leptospira</taxon>
    </lineage>
</organism>
<dbReference type="GO" id="GO:0006520">
    <property type="term" value="P:amino acid metabolic process"/>
    <property type="evidence" value="ECO:0007669"/>
    <property type="project" value="InterPro"/>
</dbReference>
<evidence type="ECO:0000313" key="7">
    <source>
        <dbReference type="EMBL" id="GBF41759.1"/>
    </source>
</evidence>
<dbReference type="UniPathway" id="UPA00560"/>
<keyword evidence="2 5" id="KW-0456">Lyase</keyword>
<dbReference type="PIRSF" id="PIRSF018982">
    <property type="entry name" value="EutC"/>
    <property type="match status" value="1"/>
</dbReference>
<dbReference type="GO" id="GO:0031419">
    <property type="term" value="F:cobalamin binding"/>
    <property type="evidence" value="ECO:0007669"/>
    <property type="project" value="UniProtKB-UniRule"/>
</dbReference>